<dbReference type="EMBL" id="CP035928">
    <property type="protein sequence ID" value="QEP35053.1"/>
    <property type="molecule type" value="Genomic_DNA"/>
</dbReference>
<sequence length="87" mass="10161">MVMQIKPSFLDAQMVIVNEIQTLNINIKKVKECKKPNIKRQKKLLNTFSNIKRYLESSLNPTQKKLIIVERLPLLYLQIQKIGASHD</sequence>
<dbReference type="RefSeq" id="WP_130233957.1">
    <property type="nucleotide sequence ID" value="NZ_BMEF01000042.1"/>
</dbReference>
<gene>
    <name evidence="1" type="ORF">APAC_1981</name>
</gene>
<evidence type="ECO:0000313" key="1">
    <source>
        <dbReference type="EMBL" id="QEP35053.1"/>
    </source>
</evidence>
<dbReference type="KEGG" id="apai:APAC_1981"/>
<reference evidence="1" key="2">
    <citation type="submission" date="2019-09" db="EMBL/GenBank/DDBJ databases">
        <title>Taxonomic note: a critical rebuttal of the proposed division of the genus Arcobacter into six genera, emended descriptions of Arcobacter anaerophilus and the genus Arcobacter, and an assessment of genus-level boundaries for Epsilonproteobacteria using in silico genomic comparator tools.</title>
        <authorList>
            <person name="On S.L.W."/>
            <person name="Miller W.G."/>
            <person name="Biggs P."/>
            <person name="Cornelius A."/>
            <person name="Vandamme P."/>
        </authorList>
    </citation>
    <scope>NUCLEOTIDE SEQUENCE [LARGE SCALE GENOMIC DNA]</scope>
    <source>
        <strain evidence="1">LMG 26638</strain>
    </source>
</reference>
<reference evidence="1" key="1">
    <citation type="submission" date="2019-09" db="EMBL/GenBank/DDBJ databases">
        <title>Complete genome sequencing of four Arcobacter species reveals a diverse suite of mobile elements.</title>
        <authorList>
            <person name="Miller W.G."/>
            <person name="Yee E."/>
            <person name="Bono J.L."/>
        </authorList>
    </citation>
    <scope>NUCLEOTIDE SEQUENCE [LARGE SCALE GENOMIC DNA]</scope>
    <source>
        <strain evidence="1">LMG 26638</strain>
    </source>
</reference>
<accession>A0A5C2H8B2</accession>
<keyword evidence="2" id="KW-1185">Reference proteome</keyword>
<organism evidence="1 2">
    <name type="scientific">Malaciobacter pacificus</name>
    <dbReference type="NCBI Taxonomy" id="1080223"/>
    <lineage>
        <taxon>Bacteria</taxon>
        <taxon>Pseudomonadati</taxon>
        <taxon>Campylobacterota</taxon>
        <taxon>Epsilonproteobacteria</taxon>
        <taxon>Campylobacterales</taxon>
        <taxon>Arcobacteraceae</taxon>
        <taxon>Malaciobacter</taxon>
    </lineage>
</organism>
<protein>
    <submittedName>
        <fullName evidence="1">Uncharacterized protein</fullName>
    </submittedName>
</protein>
<evidence type="ECO:0000313" key="2">
    <source>
        <dbReference type="Proteomes" id="UP000322726"/>
    </source>
</evidence>
<dbReference type="AlphaFoldDB" id="A0A5C2H8B2"/>
<dbReference type="OrthoDB" id="5366166at2"/>
<name>A0A5C2H8B2_9BACT</name>
<proteinExistence type="predicted"/>
<dbReference type="Proteomes" id="UP000322726">
    <property type="component" value="Chromosome"/>
</dbReference>